<dbReference type="InterPro" id="IPR029058">
    <property type="entry name" value="AB_hydrolase_fold"/>
</dbReference>
<evidence type="ECO:0000256" key="1">
    <source>
        <dbReference type="ARBA" id="ARBA00022801"/>
    </source>
</evidence>
<dbReference type="PANTHER" id="PTHR16138">
    <property type="entry name" value="MYCOPHENOLIC ACID ACYL-GLUCURONIDE ESTERASE, MITOCHONDRIAL"/>
    <property type="match status" value="1"/>
</dbReference>
<dbReference type="STRING" id="1220535.IMCC14465_07200"/>
<evidence type="ECO:0000313" key="3">
    <source>
        <dbReference type="EMBL" id="EJW20924.1"/>
    </source>
</evidence>
<dbReference type="GO" id="GO:0016787">
    <property type="term" value="F:hydrolase activity"/>
    <property type="evidence" value="ECO:0007669"/>
    <property type="project" value="UniProtKB-KW"/>
</dbReference>
<sequence length="284" mass="31644">MPEDMPEDTQKEMQGNFADNLQVTFLDRQIADHRGAIKKFKTAYRQQKGDSSTKLGVVFLTGFKSDMDGSKAEALAAWCATENIDFLRFDYFGHGRSGGDFIDGTVSLWREDVFDIIAQLTSGPQIIVGSSFGGWLSLMAACQRPLNIAGLVLIAPAVDMTEKLMRLRFDTRIQKELDSKGVYYMPSDYDDEGYPITRDLIEDGAQYLMLEKGIAFSGPVRILHGRLDESVPWSLSLELAGALESQDVEITFVEQGDHSLSTPDNITLLTTTLKRLRDQIVPNT</sequence>
<protein>
    <recommendedName>
        <fullName evidence="2">Serine aminopeptidase S33 domain-containing protein</fullName>
    </recommendedName>
</protein>
<organism evidence="3 4">
    <name type="scientific">alpha proteobacterium IMCC14465</name>
    <dbReference type="NCBI Taxonomy" id="1220535"/>
    <lineage>
        <taxon>Bacteria</taxon>
        <taxon>Pseudomonadati</taxon>
        <taxon>Pseudomonadota</taxon>
        <taxon>Alphaproteobacteria</taxon>
        <taxon>PS1 clade</taxon>
    </lineage>
</organism>
<comment type="caution">
    <text evidence="3">The sequence shown here is derived from an EMBL/GenBank/DDBJ whole genome shotgun (WGS) entry which is preliminary data.</text>
</comment>
<feature type="domain" description="Serine aminopeptidase S33" evidence="2">
    <location>
        <begin position="57"/>
        <end position="164"/>
    </location>
</feature>
<evidence type="ECO:0000259" key="2">
    <source>
        <dbReference type="Pfam" id="PF12146"/>
    </source>
</evidence>
<dbReference type="Gene3D" id="3.40.50.1820">
    <property type="entry name" value="alpha/beta hydrolase"/>
    <property type="match status" value="1"/>
</dbReference>
<dbReference type="SUPFAM" id="SSF53474">
    <property type="entry name" value="alpha/beta-Hydrolases"/>
    <property type="match status" value="1"/>
</dbReference>
<keyword evidence="1" id="KW-0378">Hydrolase</keyword>
<keyword evidence="4" id="KW-1185">Reference proteome</keyword>
<dbReference type="AlphaFoldDB" id="J9DZ11"/>
<dbReference type="PATRIC" id="fig|1220535.3.peg.717"/>
<dbReference type="InterPro" id="IPR052382">
    <property type="entry name" value="ABHD10_acyl-thioesterase"/>
</dbReference>
<dbReference type="Proteomes" id="UP000004836">
    <property type="component" value="Unassembled WGS sequence"/>
</dbReference>
<gene>
    <name evidence="3" type="ORF">IMCC14465_07200</name>
</gene>
<dbReference type="PANTHER" id="PTHR16138:SF7">
    <property type="entry name" value="PALMITOYL-PROTEIN THIOESTERASE ABHD10, MITOCHONDRIAL"/>
    <property type="match status" value="1"/>
</dbReference>
<dbReference type="EMBL" id="ALYF01000003">
    <property type="protein sequence ID" value="EJW20924.1"/>
    <property type="molecule type" value="Genomic_DNA"/>
</dbReference>
<evidence type="ECO:0000313" key="4">
    <source>
        <dbReference type="Proteomes" id="UP000004836"/>
    </source>
</evidence>
<dbReference type="Pfam" id="PF12146">
    <property type="entry name" value="Hydrolase_4"/>
    <property type="match status" value="1"/>
</dbReference>
<name>J9DZ11_9PROT</name>
<dbReference type="InterPro" id="IPR022742">
    <property type="entry name" value="Hydrolase_4"/>
</dbReference>
<reference evidence="3 4" key="1">
    <citation type="journal article" date="2012" name="J. Bacteriol.">
        <title>Genome Sequence of Strain IMCC14465, Isolated from the East Sea, Belonging to the PS1 Clade of Alphaproteobacteria.</title>
        <authorList>
            <person name="Yang S.J."/>
            <person name="Kang I."/>
            <person name="Cho J.C."/>
        </authorList>
    </citation>
    <scope>NUCLEOTIDE SEQUENCE [LARGE SCALE GENOMIC DNA]</scope>
    <source>
        <strain evidence="3 4">IMCC14465</strain>
    </source>
</reference>
<proteinExistence type="predicted"/>
<dbReference type="eggNOG" id="COG1073">
    <property type="taxonomic scope" value="Bacteria"/>
</dbReference>
<accession>J9DZ11</accession>